<dbReference type="Proteomes" id="UP001159427">
    <property type="component" value="Unassembled WGS sequence"/>
</dbReference>
<evidence type="ECO:0000313" key="2">
    <source>
        <dbReference type="Proteomes" id="UP001159427"/>
    </source>
</evidence>
<keyword evidence="2" id="KW-1185">Reference proteome</keyword>
<proteinExistence type="predicted"/>
<protein>
    <submittedName>
        <fullName evidence="1">Uncharacterized protein</fullName>
    </submittedName>
</protein>
<organism evidence="1 2">
    <name type="scientific">Porites evermanni</name>
    <dbReference type="NCBI Taxonomy" id="104178"/>
    <lineage>
        <taxon>Eukaryota</taxon>
        <taxon>Metazoa</taxon>
        <taxon>Cnidaria</taxon>
        <taxon>Anthozoa</taxon>
        <taxon>Hexacorallia</taxon>
        <taxon>Scleractinia</taxon>
        <taxon>Fungiina</taxon>
        <taxon>Poritidae</taxon>
        <taxon>Porites</taxon>
    </lineage>
</organism>
<sequence>IVRSREFWPTCRENWENKDYFVNLRIDKETFLLITEKLAPYIHRESTRLRQSIRDNERVAMALWRYETGDSCLELQSPHVQKHNIFTPGARVIEGVEVPYLETGDSGSPITRSMKPYTHN</sequence>
<accession>A0ABN8QD84</accession>
<name>A0ABN8QD84_9CNID</name>
<gene>
    <name evidence="1" type="ORF">PEVE_00004047</name>
</gene>
<evidence type="ECO:0000313" key="1">
    <source>
        <dbReference type="EMBL" id="CAH3161716.1"/>
    </source>
</evidence>
<dbReference type="EMBL" id="CALNXI010001246">
    <property type="protein sequence ID" value="CAH3161716.1"/>
    <property type="molecule type" value="Genomic_DNA"/>
</dbReference>
<comment type="caution">
    <text evidence="1">The sequence shown here is derived from an EMBL/GenBank/DDBJ whole genome shotgun (WGS) entry which is preliminary data.</text>
</comment>
<reference evidence="1 2" key="1">
    <citation type="submission" date="2022-05" db="EMBL/GenBank/DDBJ databases">
        <authorList>
            <consortium name="Genoscope - CEA"/>
            <person name="William W."/>
        </authorList>
    </citation>
    <scope>NUCLEOTIDE SEQUENCE [LARGE SCALE GENOMIC DNA]</scope>
</reference>
<feature type="non-terminal residue" evidence="1">
    <location>
        <position position="1"/>
    </location>
</feature>